<comment type="similarity">
    <text evidence="8 9">Belongs to the TonB-dependent receptor family.</text>
</comment>
<keyword evidence="2 8" id="KW-0813">Transport</keyword>
<evidence type="ECO:0000256" key="8">
    <source>
        <dbReference type="PROSITE-ProRule" id="PRU01360"/>
    </source>
</evidence>
<keyword evidence="5 9" id="KW-0798">TonB box</keyword>
<dbReference type="InterPro" id="IPR037066">
    <property type="entry name" value="Plug_dom_sf"/>
</dbReference>
<feature type="signal peptide" evidence="10">
    <location>
        <begin position="1"/>
        <end position="25"/>
    </location>
</feature>
<evidence type="ECO:0000256" key="3">
    <source>
        <dbReference type="ARBA" id="ARBA00022452"/>
    </source>
</evidence>
<dbReference type="Gene3D" id="2.170.130.10">
    <property type="entry name" value="TonB-dependent receptor, plug domain"/>
    <property type="match status" value="1"/>
</dbReference>
<dbReference type="PANTHER" id="PTHR47234:SF3">
    <property type="entry name" value="SECRETIN_TONB SHORT N-TERMINAL DOMAIN-CONTAINING PROTEIN"/>
    <property type="match status" value="1"/>
</dbReference>
<dbReference type="InterPro" id="IPR036942">
    <property type="entry name" value="Beta-barrel_TonB_sf"/>
</dbReference>
<feature type="domain" description="TonB-dependent receptor-like beta-barrel" evidence="11">
    <location>
        <begin position="469"/>
        <end position="871"/>
    </location>
</feature>
<evidence type="ECO:0000256" key="5">
    <source>
        <dbReference type="ARBA" id="ARBA00023077"/>
    </source>
</evidence>
<evidence type="ECO:0000256" key="1">
    <source>
        <dbReference type="ARBA" id="ARBA00004571"/>
    </source>
</evidence>
<evidence type="ECO:0000313" key="13">
    <source>
        <dbReference type="EMBL" id="GGZ99600.1"/>
    </source>
</evidence>
<evidence type="ECO:0000259" key="11">
    <source>
        <dbReference type="Pfam" id="PF00593"/>
    </source>
</evidence>
<accession>A0A918RJN9</accession>
<dbReference type="PROSITE" id="PS52016">
    <property type="entry name" value="TONB_DEPENDENT_REC_3"/>
    <property type="match status" value="1"/>
</dbReference>
<evidence type="ECO:0000256" key="9">
    <source>
        <dbReference type="RuleBase" id="RU003357"/>
    </source>
</evidence>
<evidence type="ECO:0000256" key="10">
    <source>
        <dbReference type="SAM" id="SignalP"/>
    </source>
</evidence>
<sequence length="916" mass="100242">MVRNSSILGWVFLLVVCIASSKAFAAERDVQQQFYFNIPRLSADKALTRFARQADLTLLFPYQLVKKYQTRALYGRYTIRDGLEIMLSGTDIQISTGFESSEPDIDLMLDENGAEPPPISSDRQGDLTASVITLTVASEKVDAEDVTTPQTEPIEEMVVVGSRRLVARSVSESPVPVDIISAEQLAFLGNGADLTDSLRTLVPSYIATPATGDASAFVRPTSLRGMSPDQTLVLVNGKRRHRSAVVHFFAPAAGNGSHGVDVGMVPTIAIKNVQILRDGAAAQYGSDAIAGVINIELNDASQGGEIRAAYGQFYDGESSIQVAANLGLSLGGYGFLNLSLEATDNDALSRGIIRPDAQALIDAGVPGVGADSPFGDAPFTQTWGRPETAGQRFYFNSEYDVSPRVTWYAFGNYADTEGRYRFFYREPNHPSITQQGLATLFPAGYTPYLDGYQSDFSVISGLLGGFSDGTNYDVSVAYGQNELDYYLFNTLNPSLPVLGNGEPVMNFDVGAYRQEEFNFNVDLSRQLNDSLYLSYGLEHRHETFTLLIGDENARVGEGPSGFASPNEFNAGAFSRDNLALYLDLEHDLSAQWLIQYALRHEDYSDFGSTTNVKIASRYTLTEGFALRGALSTGFHAPTPGQSNISSTITTFDGQSGIQVEEGLVPANSSLARGAGGTELKEEESVNLSFGFTRTLGVNWDLTLDFYRVDVQDRIYRTGDIPVPNAEQRTLSFYTNALDVSHRGFDLVVNGRFDWGRDLHTQVTLAAAHNEVNVTGQTPVAGINPVSAATIEDIESNYPKNRVTLSTRTDLSDDVNLLLRATYYGSHFDERGTIDGEPGNRSARIQPITYIDAELGWQATDQLRVVMGFSNIFDTYVDEIQDDGVFANRQAVGLQYPRRTAANYEGGSWYLRGVYRF</sequence>
<evidence type="ECO:0000259" key="12">
    <source>
        <dbReference type="Pfam" id="PF07715"/>
    </source>
</evidence>
<dbReference type="Gene3D" id="3.55.50.30">
    <property type="match status" value="1"/>
</dbReference>
<keyword evidence="4 8" id="KW-0812">Transmembrane</keyword>
<dbReference type="InterPro" id="IPR039426">
    <property type="entry name" value="TonB-dep_rcpt-like"/>
</dbReference>
<reference evidence="13" key="1">
    <citation type="journal article" date="2014" name="Int. J. Syst. Evol. Microbiol.">
        <title>Complete genome sequence of Corynebacterium casei LMG S-19264T (=DSM 44701T), isolated from a smear-ripened cheese.</title>
        <authorList>
            <consortium name="US DOE Joint Genome Institute (JGI-PGF)"/>
            <person name="Walter F."/>
            <person name="Albersmeier A."/>
            <person name="Kalinowski J."/>
            <person name="Ruckert C."/>
        </authorList>
    </citation>
    <scope>NUCLEOTIDE SEQUENCE</scope>
    <source>
        <strain evidence="13">KCTC 12711</strain>
    </source>
</reference>
<proteinExistence type="inferred from homology"/>
<dbReference type="GO" id="GO:0009279">
    <property type="term" value="C:cell outer membrane"/>
    <property type="evidence" value="ECO:0007669"/>
    <property type="project" value="UniProtKB-SubCell"/>
</dbReference>
<keyword evidence="10" id="KW-0732">Signal</keyword>
<comment type="subcellular location">
    <subcellularLocation>
        <location evidence="1 8">Cell outer membrane</location>
        <topology evidence="1 8">Multi-pass membrane protein</topology>
    </subcellularLocation>
</comment>
<keyword evidence="3 8" id="KW-1134">Transmembrane beta strand</keyword>
<evidence type="ECO:0000256" key="6">
    <source>
        <dbReference type="ARBA" id="ARBA00023136"/>
    </source>
</evidence>
<dbReference type="SUPFAM" id="SSF56935">
    <property type="entry name" value="Porins"/>
    <property type="match status" value="1"/>
</dbReference>
<feature type="domain" description="TonB-dependent receptor plug" evidence="12">
    <location>
        <begin position="170"/>
        <end position="292"/>
    </location>
</feature>
<dbReference type="Pfam" id="PF00593">
    <property type="entry name" value="TonB_dep_Rec_b-barrel"/>
    <property type="match status" value="1"/>
</dbReference>
<dbReference type="InterPro" id="IPR012910">
    <property type="entry name" value="Plug_dom"/>
</dbReference>
<reference evidence="13" key="2">
    <citation type="submission" date="2020-09" db="EMBL/GenBank/DDBJ databases">
        <authorList>
            <person name="Sun Q."/>
            <person name="Kim S."/>
        </authorList>
    </citation>
    <scope>NUCLEOTIDE SEQUENCE</scope>
    <source>
        <strain evidence="13">KCTC 12711</strain>
    </source>
</reference>
<dbReference type="EMBL" id="BMXA01000001">
    <property type="protein sequence ID" value="GGZ99600.1"/>
    <property type="molecule type" value="Genomic_DNA"/>
</dbReference>
<evidence type="ECO:0008006" key="15">
    <source>
        <dbReference type="Google" id="ProtNLM"/>
    </source>
</evidence>
<evidence type="ECO:0000256" key="2">
    <source>
        <dbReference type="ARBA" id="ARBA00022448"/>
    </source>
</evidence>
<dbReference type="Pfam" id="PF07715">
    <property type="entry name" value="Plug"/>
    <property type="match status" value="1"/>
</dbReference>
<dbReference type="PANTHER" id="PTHR47234">
    <property type="match status" value="1"/>
</dbReference>
<name>A0A918RJN9_9GAMM</name>
<evidence type="ECO:0000256" key="7">
    <source>
        <dbReference type="ARBA" id="ARBA00023237"/>
    </source>
</evidence>
<feature type="chain" id="PRO_5037288232" description="TonB-dependent receptor" evidence="10">
    <location>
        <begin position="26"/>
        <end position="916"/>
    </location>
</feature>
<keyword evidence="7 8" id="KW-0998">Cell outer membrane</keyword>
<evidence type="ECO:0000313" key="14">
    <source>
        <dbReference type="Proteomes" id="UP000614811"/>
    </source>
</evidence>
<dbReference type="Proteomes" id="UP000614811">
    <property type="component" value="Unassembled WGS sequence"/>
</dbReference>
<gene>
    <name evidence="13" type="ORF">GCM10008090_05280</name>
</gene>
<dbReference type="RefSeq" id="WP_189398445.1">
    <property type="nucleotide sequence ID" value="NZ_BMXA01000001.1"/>
</dbReference>
<keyword evidence="6 8" id="KW-0472">Membrane</keyword>
<protein>
    <recommendedName>
        <fullName evidence="15">TonB-dependent receptor</fullName>
    </recommendedName>
</protein>
<comment type="caution">
    <text evidence="13">The sequence shown here is derived from an EMBL/GenBank/DDBJ whole genome shotgun (WGS) entry which is preliminary data.</text>
</comment>
<organism evidence="13 14">
    <name type="scientific">Arenicella chitinivorans</name>
    <dbReference type="NCBI Taxonomy" id="1329800"/>
    <lineage>
        <taxon>Bacteria</taxon>
        <taxon>Pseudomonadati</taxon>
        <taxon>Pseudomonadota</taxon>
        <taxon>Gammaproteobacteria</taxon>
        <taxon>Arenicellales</taxon>
        <taxon>Arenicellaceae</taxon>
        <taxon>Arenicella</taxon>
    </lineage>
</organism>
<keyword evidence="14" id="KW-1185">Reference proteome</keyword>
<evidence type="ECO:0000256" key="4">
    <source>
        <dbReference type="ARBA" id="ARBA00022692"/>
    </source>
</evidence>
<dbReference type="AlphaFoldDB" id="A0A918RJN9"/>
<dbReference type="Gene3D" id="2.40.170.20">
    <property type="entry name" value="TonB-dependent receptor, beta-barrel domain"/>
    <property type="match status" value="1"/>
</dbReference>
<dbReference type="InterPro" id="IPR000531">
    <property type="entry name" value="Beta-barrel_TonB"/>
</dbReference>